<feature type="compositionally biased region" description="Acidic residues" evidence="1">
    <location>
        <begin position="149"/>
        <end position="161"/>
    </location>
</feature>
<feature type="compositionally biased region" description="Polar residues" evidence="1">
    <location>
        <begin position="76"/>
        <end position="90"/>
    </location>
</feature>
<protein>
    <submittedName>
        <fullName evidence="2">Uncharacterized protein</fullName>
    </submittedName>
</protein>
<proteinExistence type="predicted"/>
<reference evidence="2" key="1">
    <citation type="submission" date="2023-03" db="EMBL/GenBank/DDBJ databases">
        <title>Massive genome expansion in bonnet fungi (Mycena s.s.) driven by repeated elements and novel gene families across ecological guilds.</title>
        <authorList>
            <consortium name="Lawrence Berkeley National Laboratory"/>
            <person name="Harder C.B."/>
            <person name="Miyauchi S."/>
            <person name="Viragh M."/>
            <person name="Kuo A."/>
            <person name="Thoen E."/>
            <person name="Andreopoulos B."/>
            <person name="Lu D."/>
            <person name="Skrede I."/>
            <person name="Drula E."/>
            <person name="Henrissat B."/>
            <person name="Morin E."/>
            <person name="Kohler A."/>
            <person name="Barry K."/>
            <person name="LaButti K."/>
            <person name="Morin E."/>
            <person name="Salamov A."/>
            <person name="Lipzen A."/>
            <person name="Mereny Z."/>
            <person name="Hegedus B."/>
            <person name="Baldrian P."/>
            <person name="Stursova M."/>
            <person name="Weitz H."/>
            <person name="Taylor A."/>
            <person name="Grigoriev I.V."/>
            <person name="Nagy L.G."/>
            <person name="Martin F."/>
            <person name="Kauserud H."/>
        </authorList>
    </citation>
    <scope>NUCLEOTIDE SEQUENCE</scope>
    <source>
        <strain evidence="2">CBHHK182m</strain>
    </source>
</reference>
<dbReference type="EMBL" id="JARKIB010000007">
    <property type="protein sequence ID" value="KAJ7778157.1"/>
    <property type="molecule type" value="Genomic_DNA"/>
</dbReference>
<name>A0AAD7K6H5_9AGAR</name>
<accession>A0AAD7K6H5</accession>
<dbReference type="AlphaFoldDB" id="A0AAD7K6H5"/>
<gene>
    <name evidence="2" type="ORF">B0H16DRAFT_879593</name>
</gene>
<comment type="caution">
    <text evidence="2">The sequence shown here is derived from an EMBL/GenBank/DDBJ whole genome shotgun (WGS) entry which is preliminary data.</text>
</comment>
<feature type="region of interest" description="Disordered" evidence="1">
    <location>
        <begin position="18"/>
        <end position="108"/>
    </location>
</feature>
<evidence type="ECO:0000313" key="2">
    <source>
        <dbReference type="EMBL" id="KAJ7778157.1"/>
    </source>
</evidence>
<feature type="compositionally biased region" description="Pro residues" evidence="1">
    <location>
        <begin position="49"/>
        <end position="59"/>
    </location>
</feature>
<organism evidence="2 3">
    <name type="scientific">Mycena metata</name>
    <dbReference type="NCBI Taxonomy" id="1033252"/>
    <lineage>
        <taxon>Eukaryota</taxon>
        <taxon>Fungi</taxon>
        <taxon>Dikarya</taxon>
        <taxon>Basidiomycota</taxon>
        <taxon>Agaricomycotina</taxon>
        <taxon>Agaricomycetes</taxon>
        <taxon>Agaricomycetidae</taxon>
        <taxon>Agaricales</taxon>
        <taxon>Marasmiineae</taxon>
        <taxon>Mycenaceae</taxon>
        <taxon>Mycena</taxon>
    </lineage>
</organism>
<keyword evidence="3" id="KW-1185">Reference proteome</keyword>
<evidence type="ECO:0000313" key="3">
    <source>
        <dbReference type="Proteomes" id="UP001215598"/>
    </source>
</evidence>
<evidence type="ECO:0000256" key="1">
    <source>
        <dbReference type="SAM" id="MobiDB-lite"/>
    </source>
</evidence>
<feature type="region of interest" description="Disordered" evidence="1">
    <location>
        <begin position="122"/>
        <end position="161"/>
    </location>
</feature>
<dbReference type="Proteomes" id="UP001215598">
    <property type="component" value="Unassembled WGS sequence"/>
</dbReference>
<sequence>MNVNGAAAPAKKRQMFFVCNPGPNDSPISPQSPKLPHHPPRFNALPINIVPPTPLPPRTPGLVRSKTQPAPLLVDSPTSDPSSPEVTTPTPWIRTPRKHRRFGGSVGSIPADVLADLRELGDHDGREDGLSRANTLPIPAQRERRSPVNEEDEEGLDEEEGETWEIHTATRVARRRTRISLQWVEALGTDRWIAEGYSDILQAL</sequence>